<accession>A0AB34IUS5</accession>
<dbReference type="EMBL" id="JBGBPQ010000019">
    <property type="protein sequence ID" value="KAL1504998.1"/>
    <property type="molecule type" value="Genomic_DNA"/>
</dbReference>
<evidence type="ECO:0000313" key="4">
    <source>
        <dbReference type="EMBL" id="KAL1504998.1"/>
    </source>
</evidence>
<dbReference type="PROSITE" id="PS50076">
    <property type="entry name" value="DNAJ_2"/>
    <property type="match status" value="1"/>
</dbReference>
<dbReference type="Gene3D" id="1.10.287.110">
    <property type="entry name" value="DnaJ domain"/>
    <property type="match status" value="1"/>
</dbReference>
<dbReference type="PANTHER" id="PTHR24074">
    <property type="entry name" value="CO-CHAPERONE PROTEIN DJLA"/>
    <property type="match status" value="1"/>
</dbReference>
<feature type="domain" description="J" evidence="3">
    <location>
        <begin position="636"/>
        <end position="695"/>
    </location>
</feature>
<feature type="region of interest" description="Disordered" evidence="2">
    <location>
        <begin position="130"/>
        <end position="219"/>
    </location>
</feature>
<comment type="caution">
    <text evidence="4">The sequence shown here is derived from an EMBL/GenBank/DDBJ whole genome shotgun (WGS) entry which is preliminary data.</text>
</comment>
<feature type="compositionally biased region" description="Polar residues" evidence="2">
    <location>
        <begin position="144"/>
        <end position="159"/>
    </location>
</feature>
<dbReference type="SMART" id="SM00271">
    <property type="entry name" value="DnaJ"/>
    <property type="match status" value="1"/>
</dbReference>
<feature type="compositionally biased region" description="Basic and acidic residues" evidence="2">
    <location>
        <begin position="207"/>
        <end position="218"/>
    </location>
</feature>
<dbReference type="InterPro" id="IPR011990">
    <property type="entry name" value="TPR-like_helical_dom_sf"/>
</dbReference>
<dbReference type="Proteomes" id="UP001515480">
    <property type="component" value="Unassembled WGS sequence"/>
</dbReference>
<evidence type="ECO:0000313" key="5">
    <source>
        <dbReference type="Proteomes" id="UP001515480"/>
    </source>
</evidence>
<evidence type="ECO:0000259" key="3">
    <source>
        <dbReference type="PROSITE" id="PS50076"/>
    </source>
</evidence>
<keyword evidence="1" id="KW-0802">TPR repeat</keyword>
<organism evidence="4 5">
    <name type="scientific">Prymnesium parvum</name>
    <name type="common">Toxic golden alga</name>
    <dbReference type="NCBI Taxonomy" id="97485"/>
    <lineage>
        <taxon>Eukaryota</taxon>
        <taxon>Haptista</taxon>
        <taxon>Haptophyta</taxon>
        <taxon>Prymnesiophyceae</taxon>
        <taxon>Prymnesiales</taxon>
        <taxon>Prymnesiaceae</taxon>
        <taxon>Prymnesium</taxon>
    </lineage>
</organism>
<evidence type="ECO:0000256" key="1">
    <source>
        <dbReference type="PROSITE-ProRule" id="PRU00339"/>
    </source>
</evidence>
<dbReference type="InterPro" id="IPR019734">
    <property type="entry name" value="TPR_rpt"/>
</dbReference>
<dbReference type="SUPFAM" id="SSF46565">
    <property type="entry name" value="Chaperone J-domain"/>
    <property type="match status" value="1"/>
</dbReference>
<dbReference type="InterPro" id="IPR036869">
    <property type="entry name" value="J_dom_sf"/>
</dbReference>
<evidence type="ECO:0000256" key="2">
    <source>
        <dbReference type="SAM" id="MobiDB-lite"/>
    </source>
</evidence>
<feature type="repeat" description="TPR" evidence="1">
    <location>
        <begin position="556"/>
        <end position="589"/>
    </location>
</feature>
<feature type="compositionally biased region" description="Polar residues" evidence="2">
    <location>
        <begin position="166"/>
        <end position="188"/>
    </location>
</feature>
<dbReference type="SUPFAM" id="SSF48452">
    <property type="entry name" value="TPR-like"/>
    <property type="match status" value="1"/>
</dbReference>
<name>A0AB34IUS5_PRYPA</name>
<protein>
    <recommendedName>
        <fullName evidence="3">J domain-containing protein</fullName>
    </recommendedName>
</protein>
<dbReference type="CDD" id="cd06257">
    <property type="entry name" value="DnaJ"/>
    <property type="match status" value="1"/>
</dbReference>
<dbReference type="InterPro" id="IPR050817">
    <property type="entry name" value="DjlA_DnaK_co-chaperone"/>
</dbReference>
<proteinExistence type="predicted"/>
<dbReference type="InterPro" id="IPR001623">
    <property type="entry name" value="DnaJ_domain"/>
</dbReference>
<reference evidence="4 5" key="1">
    <citation type="journal article" date="2024" name="Science">
        <title>Giant polyketide synthase enzymes in the biosynthesis of giant marine polyether toxins.</title>
        <authorList>
            <person name="Fallon T.R."/>
            <person name="Shende V.V."/>
            <person name="Wierzbicki I.H."/>
            <person name="Pendleton A.L."/>
            <person name="Watervoot N.F."/>
            <person name="Auber R.P."/>
            <person name="Gonzalez D.J."/>
            <person name="Wisecaver J.H."/>
            <person name="Moore B.S."/>
        </authorList>
    </citation>
    <scope>NUCLEOTIDE SEQUENCE [LARGE SCALE GENOMIC DNA]</scope>
    <source>
        <strain evidence="4 5">12B1</strain>
    </source>
</reference>
<dbReference type="AlphaFoldDB" id="A0AB34IUS5"/>
<dbReference type="Pfam" id="PF00226">
    <property type="entry name" value="DnaJ"/>
    <property type="match status" value="1"/>
</dbReference>
<dbReference type="PROSITE" id="PS50005">
    <property type="entry name" value="TPR"/>
    <property type="match status" value="1"/>
</dbReference>
<gene>
    <name evidence="4" type="ORF">AB1Y20_008762</name>
</gene>
<keyword evidence="5" id="KW-1185">Reference proteome</keyword>
<sequence length="695" mass="76990">MRNLLARLMEQRRDVDVRYDLLLTLLDAGEVRVHERLAYVDHALRLPGARGDDLPCHASRRRADPRWVEREEPEHPSKQTSARCLHIEADEREGLHIEADEHPSRVLVPRFARTNGSGRDWQRAGLTVTLPNAPPHVREATTPHAGQQCASSSATTPMNPSADCTVDTSRSLCRSSSPAPSRPTCAQQDSEHVLGNPNEHVSNPSSRSKEHAATDKKQTKSLWRELAPMSTTPPRQQFLACVTIALLGVGLGVVNRLSHRRATAHLAEAKTALQTHQKLAALTALDFADEEIARQSRFSLCHLWHCQSTLILLTASLLRAQALETPPVNLDAALSEIERALTLLEELQADDDSEEAARQLALMEGRIHHRRGNWSRAIMAFGRVKPSQLQAELAHVRLLCESQLQAINASVTPRSKVVDEWLGTRLERVACGEGPCGAHRAQDPDSTSAVWCAEAKLQECRLQSARKEYSSKSRIRFTLAQCNTSLVVAAQKRIADCQIDQALQAIISSASSRGGKPRAATLAVYQAAISAKRCAREHEVIELLCVEVISSGIADADVYEMLADALIALRRPHEALKAFRQAYELIPEWQVLSSWRVFLKIKIFDFAVSGGGGGAFDRGRGKADSPECSEQVMDGDDYTVLGVDRFSCSRKRLKSAFRKAALKYHPDKYTGTKECAEMHFRHLSNAHDRLRSVCT</sequence>